<proteinExistence type="predicted"/>
<dbReference type="InterPro" id="IPR035647">
    <property type="entry name" value="EFG_III/V"/>
</dbReference>
<dbReference type="InterPro" id="IPR031157">
    <property type="entry name" value="G_TR_CS"/>
</dbReference>
<dbReference type="CDD" id="cd01885">
    <property type="entry name" value="EF2"/>
    <property type="match status" value="1"/>
</dbReference>
<dbReference type="GO" id="GO:0043022">
    <property type="term" value="F:ribosome binding"/>
    <property type="evidence" value="ECO:0007669"/>
    <property type="project" value="TreeGrafter"/>
</dbReference>
<dbReference type="InterPro" id="IPR027417">
    <property type="entry name" value="P-loop_NTPase"/>
</dbReference>
<dbReference type="GO" id="GO:0005829">
    <property type="term" value="C:cytosol"/>
    <property type="evidence" value="ECO:0007669"/>
    <property type="project" value="TreeGrafter"/>
</dbReference>
<evidence type="ECO:0000256" key="1">
    <source>
        <dbReference type="ARBA" id="ARBA00004496"/>
    </source>
</evidence>
<reference evidence="8" key="1">
    <citation type="journal article" date="2015" name="Genome Biol. Evol.">
        <title>Nucleomorph Genome Sequences of Two Chlorarachniophytes, Amorphochlora amoebiformis and Lotharella vacuolata.</title>
        <authorList>
            <person name="Suzuki S."/>
            <person name="Shirato S."/>
            <person name="Hirakawa Y."/>
            <person name="Ishida K."/>
        </authorList>
    </citation>
    <scope>NUCLEOTIDE SEQUENCE</scope>
    <source>
        <strain evidence="8">CCMP2058</strain>
    </source>
</reference>
<organism evidence="8">
    <name type="scientific">Amorphochlora amoebiformis</name>
    <dbReference type="NCBI Taxonomy" id="1561963"/>
    <lineage>
        <taxon>Eukaryota</taxon>
        <taxon>Sar</taxon>
        <taxon>Rhizaria</taxon>
        <taxon>Cercozoa</taxon>
        <taxon>Chlorarachniophyceae</taxon>
        <taxon>Amorphochlora</taxon>
    </lineage>
</organism>
<evidence type="ECO:0000256" key="4">
    <source>
        <dbReference type="ARBA" id="ARBA00022768"/>
    </source>
</evidence>
<sequence length="838" mass="94805">MVDFTIEKISKLMKVRENIRNISVIAHVDHGKSTLSDSLVAAAGIISIEHAGTQRIMDTRDDEQERCITIKSTGISLYYNIENENKDEKIEYLVNLIDSPGHIDFSSEVTAALRITDGALVVVDCIEEVCVQTETVLRQALSERIIPTLTINKLDRCFIELSYNGEDAYKSFLRVIENVNIIITTYHDEAIGRLNLDPIKLNVVFSSGIHGWAFSLNKFAKLYSKKLKIDEKKFMEKLWGDNYFDQSKKKWTKKKSEKNVIRGFVKYCYEPINVLLKKCIEEKYSDVELICKKLKLAEIFKKSIVSNKGKMLMKKIMQEWLPAHDDILRMIIDHLPSPVQSQSYRTEIIYEGPIDDKYSKAMKNCDPDGPLMLYVSKMIPNFERSRFMAFGRVFSGKVFPGLKVKVMGSNFIMGTKKDLFFKSIPRIILCMGRKFETIDLVPAGNTVAVVGLDECIVKNATVTEERNTNSYPIKAMKFSVHPVVRRAINTKNPNDLPKLLDGLNKLSRSDPMIQCITEDNGEHIIAGAGELHLEICLKDLREDFMKGVELETSDPIVPYRETVIDKSDHVCMTKSANKHNRLYAYCFPLQPSVSKAIDEGSLNPNDLKKGTLASFIELLEWSKSDCKKIWSFGPFGTGPNFLIDSTKSIQYLEEIKDSCVSAFQTVCKNGILMGENLRSLSFNLSDAYLHSDSIHRGGGQIIPSFKRVLYSCFLCSKPRLMEPIFLVNINVPQGAVGGVYTVVSARRGRVTEETTKVGNPIVSLKALLPVSESFGFTDDLRAATSGQAFPQCLFDHWKLVDSNPFELDSYSNKIIISYRKRKGMDQLIPRISDLEDKL</sequence>
<dbReference type="InterPro" id="IPR014721">
    <property type="entry name" value="Ribsml_uS5_D2-typ_fold_subgr"/>
</dbReference>
<dbReference type="AlphaFoldDB" id="A0A0H5BLG9"/>
<dbReference type="SMART" id="SM00889">
    <property type="entry name" value="EFG_IV"/>
    <property type="match status" value="1"/>
</dbReference>
<evidence type="ECO:0000256" key="2">
    <source>
        <dbReference type="ARBA" id="ARBA00022490"/>
    </source>
</evidence>
<dbReference type="SUPFAM" id="SSF50447">
    <property type="entry name" value="Translation proteins"/>
    <property type="match status" value="1"/>
</dbReference>
<dbReference type="CDD" id="cd16261">
    <property type="entry name" value="EF2_snRNP_III"/>
    <property type="match status" value="1"/>
</dbReference>
<evidence type="ECO:0000256" key="6">
    <source>
        <dbReference type="ARBA" id="ARBA00023134"/>
    </source>
</evidence>
<dbReference type="PANTHER" id="PTHR42908">
    <property type="entry name" value="TRANSLATION ELONGATION FACTOR-RELATED"/>
    <property type="match status" value="1"/>
</dbReference>
<name>A0A0H5BLG9_9EUKA</name>
<dbReference type="Pfam" id="PF03764">
    <property type="entry name" value="EFG_IV"/>
    <property type="match status" value="1"/>
</dbReference>
<dbReference type="GO" id="GO:1990904">
    <property type="term" value="C:ribonucleoprotein complex"/>
    <property type="evidence" value="ECO:0007669"/>
    <property type="project" value="TreeGrafter"/>
</dbReference>
<dbReference type="Gene3D" id="3.30.70.240">
    <property type="match status" value="1"/>
</dbReference>
<dbReference type="InterPro" id="IPR000640">
    <property type="entry name" value="EFG_V-like"/>
</dbReference>
<keyword evidence="8" id="KW-0542">Nucleomorph</keyword>
<dbReference type="FunFam" id="3.30.70.240:FF:000003">
    <property type="entry name" value="Translation elongation factor 2"/>
    <property type="match status" value="1"/>
</dbReference>
<geneLocation type="nucleomorph" evidence="8"/>
<dbReference type="SMART" id="SM00838">
    <property type="entry name" value="EFG_C"/>
    <property type="match status" value="1"/>
</dbReference>
<gene>
    <name evidence="8" type="primary">ef2</name>
</gene>
<dbReference type="PROSITE" id="PS51722">
    <property type="entry name" value="G_TR_2"/>
    <property type="match status" value="1"/>
</dbReference>
<dbReference type="InterPro" id="IPR041095">
    <property type="entry name" value="EFG_II"/>
</dbReference>
<keyword evidence="4 8" id="KW-0251">Elongation factor</keyword>
<dbReference type="GO" id="GO:0003924">
    <property type="term" value="F:GTPase activity"/>
    <property type="evidence" value="ECO:0007669"/>
    <property type="project" value="InterPro"/>
</dbReference>
<dbReference type="PROSITE" id="PS00301">
    <property type="entry name" value="G_TR_1"/>
    <property type="match status" value="1"/>
</dbReference>
<keyword evidence="3" id="KW-0547">Nucleotide-binding</keyword>
<dbReference type="GO" id="GO:0003746">
    <property type="term" value="F:translation elongation factor activity"/>
    <property type="evidence" value="ECO:0007669"/>
    <property type="project" value="UniProtKB-KW"/>
</dbReference>
<evidence type="ECO:0000256" key="3">
    <source>
        <dbReference type="ARBA" id="ARBA00022741"/>
    </source>
</evidence>
<evidence type="ECO:0000313" key="8">
    <source>
        <dbReference type="EMBL" id="BAS01792.1"/>
    </source>
</evidence>
<dbReference type="Gene3D" id="3.40.50.300">
    <property type="entry name" value="P-loop containing nucleotide triphosphate hydrolases"/>
    <property type="match status" value="1"/>
</dbReference>
<dbReference type="Pfam" id="PF00679">
    <property type="entry name" value="EFG_C"/>
    <property type="match status" value="1"/>
</dbReference>
<protein>
    <submittedName>
        <fullName evidence="8">Translation elongation factor EF2</fullName>
    </submittedName>
</protein>
<evidence type="ECO:0000256" key="5">
    <source>
        <dbReference type="ARBA" id="ARBA00022917"/>
    </source>
</evidence>
<dbReference type="PRINTS" id="PR00315">
    <property type="entry name" value="ELONGATNFCT"/>
</dbReference>
<dbReference type="FunFam" id="3.40.50.300:FF:000058">
    <property type="entry name" value="Translation elongation factor 2"/>
    <property type="match status" value="1"/>
</dbReference>
<keyword evidence="2" id="KW-0963">Cytoplasm</keyword>
<dbReference type="CDD" id="cd04096">
    <property type="entry name" value="eEF2_snRNP_like_C"/>
    <property type="match status" value="1"/>
</dbReference>
<dbReference type="SUPFAM" id="SSF54211">
    <property type="entry name" value="Ribosomal protein S5 domain 2-like"/>
    <property type="match status" value="1"/>
</dbReference>
<dbReference type="Pfam" id="PF14492">
    <property type="entry name" value="EFG_III"/>
    <property type="match status" value="1"/>
</dbReference>
<dbReference type="FunFam" id="2.40.30.10:FF:000010">
    <property type="entry name" value="Translation elongation factor 2"/>
    <property type="match status" value="1"/>
</dbReference>
<evidence type="ECO:0000259" key="7">
    <source>
        <dbReference type="PROSITE" id="PS51722"/>
    </source>
</evidence>
<comment type="subcellular location">
    <subcellularLocation>
        <location evidence="1">Cytoplasm</location>
    </subcellularLocation>
</comment>
<dbReference type="CDD" id="cd16268">
    <property type="entry name" value="EF2_II"/>
    <property type="match status" value="1"/>
</dbReference>
<dbReference type="Gene3D" id="3.30.230.10">
    <property type="match status" value="1"/>
</dbReference>
<keyword evidence="6" id="KW-0342">GTP-binding</keyword>
<dbReference type="Pfam" id="PF00009">
    <property type="entry name" value="GTP_EFTU"/>
    <property type="match status" value="1"/>
</dbReference>
<dbReference type="CDD" id="cd01681">
    <property type="entry name" value="aeEF2_snRNP_like_IV"/>
    <property type="match status" value="1"/>
</dbReference>
<dbReference type="FunFam" id="3.30.70.870:FF:000002">
    <property type="entry name" value="Translation elongation factor 2"/>
    <property type="match status" value="1"/>
</dbReference>
<keyword evidence="5" id="KW-0648">Protein biosynthesis</keyword>
<dbReference type="GO" id="GO:0005525">
    <property type="term" value="F:GTP binding"/>
    <property type="evidence" value="ECO:0007669"/>
    <property type="project" value="UniProtKB-KW"/>
</dbReference>
<dbReference type="SUPFAM" id="SSF52540">
    <property type="entry name" value="P-loop containing nucleoside triphosphate hydrolases"/>
    <property type="match status" value="1"/>
</dbReference>
<feature type="domain" description="Tr-type G" evidence="7">
    <location>
        <begin position="17"/>
        <end position="339"/>
    </location>
</feature>
<dbReference type="InterPro" id="IPR005225">
    <property type="entry name" value="Small_GTP-bd"/>
</dbReference>
<dbReference type="PANTHER" id="PTHR42908:SF10">
    <property type="entry name" value="EUKARYOTIC TRANSLATION ELONGATION FACTOR 2"/>
    <property type="match status" value="1"/>
</dbReference>
<dbReference type="SUPFAM" id="SSF54980">
    <property type="entry name" value="EF-G C-terminal domain-like"/>
    <property type="match status" value="2"/>
</dbReference>
<dbReference type="NCBIfam" id="TIGR00231">
    <property type="entry name" value="small_GTP"/>
    <property type="match status" value="1"/>
</dbReference>
<accession>A0A0H5BLG9</accession>
<dbReference type="InterPro" id="IPR000795">
    <property type="entry name" value="T_Tr_GTP-bd_dom"/>
</dbReference>
<dbReference type="Gene3D" id="2.40.30.10">
    <property type="entry name" value="Translation factors"/>
    <property type="match status" value="1"/>
</dbReference>
<dbReference type="InterPro" id="IPR009000">
    <property type="entry name" value="Transl_B-barrel_sf"/>
</dbReference>
<dbReference type="InterPro" id="IPR020568">
    <property type="entry name" value="Ribosomal_Su5_D2-typ_SF"/>
</dbReference>
<dbReference type="EMBL" id="AB996602">
    <property type="protein sequence ID" value="BAS01792.1"/>
    <property type="molecule type" value="Genomic_DNA"/>
</dbReference>
<dbReference type="InterPro" id="IPR005517">
    <property type="entry name" value="Transl_elong_EFG/EF2_IV"/>
</dbReference>
<dbReference type="Gene3D" id="3.30.70.870">
    <property type="entry name" value="Elongation Factor G (Translational Gtpase), domain 3"/>
    <property type="match status" value="1"/>
</dbReference>